<dbReference type="Proteomes" id="UP000298781">
    <property type="component" value="Chromosome"/>
</dbReference>
<dbReference type="PANTHER" id="PTHR30466:SF11">
    <property type="entry name" value="FLAVIN-DEPENDENT MONOOXYGENASE, REDUCTASE SUBUNIT HSAB"/>
    <property type="match status" value="1"/>
</dbReference>
<evidence type="ECO:0000313" key="5">
    <source>
        <dbReference type="Proteomes" id="UP000298781"/>
    </source>
</evidence>
<dbReference type="RefSeq" id="WP_136960453.1">
    <property type="nucleotide sequence ID" value="NZ_CP039690.1"/>
</dbReference>
<dbReference type="InterPro" id="IPR002563">
    <property type="entry name" value="Flavin_Rdtase-like_dom"/>
</dbReference>
<sequence>MNAFSPLPLAAKALEAGTAPFRDAMRQLAGGVCVITAGIGEDRSGLTATSPTSLSMDPPTILVSINRASSAFPVIASYRHFAVNLLAADQQAVAESFTGKGGLRGAQRYRGAEWTTLQTSAPILEGALAAVDCEVEELIERHSHVIVLGRVVAVRSGAKTSALVYWHGGYDRLEATPAGLSLAAGLAAY</sequence>
<dbReference type="SUPFAM" id="SSF50475">
    <property type="entry name" value="FMN-binding split barrel"/>
    <property type="match status" value="1"/>
</dbReference>
<dbReference type="EMBL" id="CP039690">
    <property type="protein sequence ID" value="QCI65004.1"/>
    <property type="molecule type" value="Genomic_DNA"/>
</dbReference>
<comment type="similarity">
    <text evidence="1">Belongs to the non-flavoprotein flavin reductase family.</text>
</comment>
<evidence type="ECO:0000259" key="3">
    <source>
        <dbReference type="SMART" id="SM00903"/>
    </source>
</evidence>
<feature type="domain" description="Flavin reductase like" evidence="3">
    <location>
        <begin position="25"/>
        <end position="172"/>
    </location>
</feature>
<dbReference type="GO" id="GO:0010181">
    <property type="term" value="F:FMN binding"/>
    <property type="evidence" value="ECO:0007669"/>
    <property type="project" value="InterPro"/>
</dbReference>
<dbReference type="PANTHER" id="PTHR30466">
    <property type="entry name" value="FLAVIN REDUCTASE"/>
    <property type="match status" value="1"/>
</dbReference>
<reference evidence="4 5" key="1">
    <citation type="submission" date="2019-04" db="EMBL/GenBank/DDBJ databases">
        <title>Phreatobacter aquaticus sp. nov.</title>
        <authorList>
            <person name="Choi A."/>
        </authorList>
    </citation>
    <scope>NUCLEOTIDE SEQUENCE [LARGE SCALE GENOMIC DNA]</scope>
    <source>
        <strain evidence="4 5">KCTC 52518</strain>
    </source>
</reference>
<protein>
    <submittedName>
        <fullName evidence="4">Flavin reductase family protein</fullName>
    </submittedName>
</protein>
<accession>A0A4D7ATV6</accession>
<evidence type="ECO:0000313" key="4">
    <source>
        <dbReference type="EMBL" id="QCI65004.1"/>
    </source>
</evidence>
<keyword evidence="2" id="KW-0560">Oxidoreductase</keyword>
<proteinExistence type="inferred from homology"/>
<organism evidence="4 5">
    <name type="scientific">Phreatobacter stygius</name>
    <dbReference type="NCBI Taxonomy" id="1940610"/>
    <lineage>
        <taxon>Bacteria</taxon>
        <taxon>Pseudomonadati</taxon>
        <taxon>Pseudomonadota</taxon>
        <taxon>Alphaproteobacteria</taxon>
        <taxon>Hyphomicrobiales</taxon>
        <taxon>Phreatobacteraceae</taxon>
        <taxon>Phreatobacter</taxon>
    </lineage>
</organism>
<gene>
    <name evidence="4" type="ORF">E8M01_12710</name>
</gene>
<dbReference type="GO" id="GO:0042602">
    <property type="term" value="F:riboflavin reductase (NADPH) activity"/>
    <property type="evidence" value="ECO:0007669"/>
    <property type="project" value="TreeGrafter"/>
</dbReference>
<evidence type="ECO:0000256" key="2">
    <source>
        <dbReference type="ARBA" id="ARBA00023002"/>
    </source>
</evidence>
<name>A0A4D7ATV6_9HYPH</name>
<dbReference type="Gene3D" id="2.30.110.10">
    <property type="entry name" value="Electron Transport, Fmn-binding Protein, Chain A"/>
    <property type="match status" value="1"/>
</dbReference>
<keyword evidence="5" id="KW-1185">Reference proteome</keyword>
<dbReference type="Pfam" id="PF01613">
    <property type="entry name" value="Flavin_Reduct"/>
    <property type="match status" value="1"/>
</dbReference>
<dbReference type="AlphaFoldDB" id="A0A4D7ATV6"/>
<evidence type="ECO:0000256" key="1">
    <source>
        <dbReference type="ARBA" id="ARBA00008898"/>
    </source>
</evidence>
<dbReference type="SMART" id="SM00903">
    <property type="entry name" value="Flavin_Reduct"/>
    <property type="match status" value="1"/>
</dbReference>
<dbReference type="InterPro" id="IPR012349">
    <property type="entry name" value="Split_barrel_FMN-bd"/>
</dbReference>
<dbReference type="KEGG" id="pstg:E8M01_12710"/>
<dbReference type="InterPro" id="IPR050268">
    <property type="entry name" value="NADH-dep_flavin_reductase"/>
</dbReference>
<dbReference type="OrthoDB" id="9792858at2"/>